<dbReference type="Proteomes" id="UP001168575">
    <property type="component" value="Unassembled WGS sequence"/>
</dbReference>
<comment type="similarity">
    <text evidence="1">Belongs to the 'phage' integrase family.</text>
</comment>
<reference evidence="7" key="1">
    <citation type="submission" date="2023-07" db="EMBL/GenBank/DDBJ databases">
        <title>Between Cages and Wild: Unraveling the Impact of Captivity on Animal Microbiomes and Antimicrobial Resistance.</title>
        <authorList>
            <person name="Schmartz G.P."/>
            <person name="Rehner J."/>
            <person name="Schuff M.J."/>
            <person name="Becker S.L."/>
            <person name="Kravczyk M."/>
            <person name="Gurevich A."/>
            <person name="Francke R."/>
            <person name="Mueller R."/>
            <person name="Keller V."/>
            <person name="Keller A."/>
        </authorList>
    </citation>
    <scope>NUCLEOTIDE SEQUENCE</scope>
    <source>
        <strain evidence="7">S12M_St_49</strain>
    </source>
</reference>
<dbReference type="PROSITE" id="PS51898">
    <property type="entry name" value="TYR_RECOMBINASE"/>
    <property type="match status" value="1"/>
</dbReference>
<evidence type="ECO:0000313" key="7">
    <source>
        <dbReference type="EMBL" id="MDO4842344.1"/>
    </source>
</evidence>
<dbReference type="PANTHER" id="PTHR30349:SF64">
    <property type="entry name" value="PROPHAGE INTEGRASE INTD-RELATED"/>
    <property type="match status" value="1"/>
</dbReference>
<feature type="domain" description="Core-binding (CB)" evidence="6">
    <location>
        <begin position="110"/>
        <end position="215"/>
    </location>
</feature>
<dbReference type="InterPro" id="IPR044068">
    <property type="entry name" value="CB"/>
</dbReference>
<dbReference type="InterPro" id="IPR002104">
    <property type="entry name" value="Integrase_catalytic"/>
</dbReference>
<proteinExistence type="inferred from homology"/>
<keyword evidence="3" id="KW-0233">DNA recombination</keyword>
<keyword evidence="8" id="KW-1185">Reference proteome</keyword>
<protein>
    <submittedName>
        <fullName evidence="7">Phage integrase SAM-like domain-containing protein</fullName>
    </submittedName>
</protein>
<evidence type="ECO:0000313" key="8">
    <source>
        <dbReference type="Proteomes" id="UP001168575"/>
    </source>
</evidence>
<dbReference type="GO" id="GO:0015074">
    <property type="term" value="P:DNA integration"/>
    <property type="evidence" value="ECO:0007669"/>
    <property type="project" value="InterPro"/>
</dbReference>
<dbReference type="PANTHER" id="PTHR30349">
    <property type="entry name" value="PHAGE INTEGRASE-RELATED"/>
    <property type="match status" value="1"/>
</dbReference>
<dbReference type="InterPro" id="IPR050090">
    <property type="entry name" value="Tyrosine_recombinase_XerCD"/>
</dbReference>
<dbReference type="Gene3D" id="1.10.150.130">
    <property type="match status" value="1"/>
</dbReference>
<accession>A0AA43RJ12</accession>
<dbReference type="EMBL" id="JAUMVS010000146">
    <property type="protein sequence ID" value="MDO4842344.1"/>
    <property type="molecule type" value="Genomic_DNA"/>
</dbReference>
<feature type="domain" description="Tyr recombinase" evidence="5">
    <location>
        <begin position="237"/>
        <end position="449"/>
    </location>
</feature>
<evidence type="ECO:0000259" key="6">
    <source>
        <dbReference type="PROSITE" id="PS51900"/>
    </source>
</evidence>
<dbReference type="AlphaFoldDB" id="A0AA43RJ12"/>
<dbReference type="Pfam" id="PF00589">
    <property type="entry name" value="Phage_integrase"/>
    <property type="match status" value="1"/>
</dbReference>
<gene>
    <name evidence="7" type="ORF">Q3982_06690</name>
</gene>
<evidence type="ECO:0000256" key="4">
    <source>
        <dbReference type="PROSITE-ProRule" id="PRU01248"/>
    </source>
</evidence>
<evidence type="ECO:0000256" key="1">
    <source>
        <dbReference type="ARBA" id="ARBA00008857"/>
    </source>
</evidence>
<evidence type="ECO:0000256" key="3">
    <source>
        <dbReference type="ARBA" id="ARBA00023172"/>
    </source>
</evidence>
<dbReference type="SUPFAM" id="SSF56349">
    <property type="entry name" value="DNA breaking-rejoining enzymes"/>
    <property type="match status" value="1"/>
</dbReference>
<dbReference type="InterPro" id="IPR013762">
    <property type="entry name" value="Integrase-like_cat_sf"/>
</dbReference>
<dbReference type="PROSITE" id="PS51900">
    <property type="entry name" value="CB"/>
    <property type="match status" value="1"/>
</dbReference>
<dbReference type="Pfam" id="PF13102">
    <property type="entry name" value="Phage_int_SAM_5"/>
    <property type="match status" value="1"/>
</dbReference>
<evidence type="ECO:0000256" key="2">
    <source>
        <dbReference type="ARBA" id="ARBA00023125"/>
    </source>
</evidence>
<sequence>MATIKIRVQNRSPKVDVKQKTPIRILPKIWNFDRNSDKFPKLCSNPEIKKIFDDTDEIRRIIDGKLSAGNALVAADIRNIIESVIYRDIHEEERIAEEKRKAEEDRKNRMTLMKFIDKYIEEVSNGGRQTVNGTNYSPNTVKSIKQALTQFRNFCKWSKKEYDFDDIDMQFYYDFTAYLKKELKDRKGNVIKKAYNVNSVGKCVKELKVVMYTAESEGHHKNDVWKDKRFKGTRIDVDSIYLTKDDLAAIQAADLSKYDKGHEWARDIFMVGVWTAQRVSDYNNISKDQIETHTKRWIEDVPDPEHPGQTKPEIRTREIMFINIRQQKTGAKVSIPVSSELRTILEKYDFQLPHLEDQVINRYLKDICKCAGLTEDVEIVETTGGNPVRVRKPKYELVHTHTARRTGATLMYLSGMDVYDIIKITGHTSPVMLRKYIKADKLEVIEKITERYNYFD</sequence>
<dbReference type="InterPro" id="IPR011010">
    <property type="entry name" value="DNA_brk_join_enz"/>
</dbReference>
<dbReference type="GO" id="GO:0006310">
    <property type="term" value="P:DNA recombination"/>
    <property type="evidence" value="ECO:0007669"/>
    <property type="project" value="UniProtKB-KW"/>
</dbReference>
<dbReference type="InterPro" id="IPR010998">
    <property type="entry name" value="Integrase_recombinase_N"/>
</dbReference>
<dbReference type="GO" id="GO:0003677">
    <property type="term" value="F:DNA binding"/>
    <property type="evidence" value="ECO:0007669"/>
    <property type="project" value="UniProtKB-UniRule"/>
</dbReference>
<evidence type="ECO:0000259" key="5">
    <source>
        <dbReference type="PROSITE" id="PS51898"/>
    </source>
</evidence>
<keyword evidence="2 4" id="KW-0238">DNA-binding</keyword>
<dbReference type="Gene3D" id="1.10.443.10">
    <property type="entry name" value="Intergrase catalytic core"/>
    <property type="match status" value="1"/>
</dbReference>
<dbReference type="InterPro" id="IPR025269">
    <property type="entry name" value="SAM-like_dom"/>
</dbReference>
<organism evidence="7 8">
    <name type="scientific">Phoenicibacter congonensis</name>
    <dbReference type="NCBI Taxonomy" id="1944646"/>
    <lineage>
        <taxon>Bacteria</taxon>
        <taxon>Bacillati</taxon>
        <taxon>Actinomycetota</taxon>
        <taxon>Coriobacteriia</taxon>
        <taxon>Eggerthellales</taxon>
        <taxon>Eggerthellaceae</taxon>
        <taxon>Phoenicibacter</taxon>
    </lineage>
</organism>
<name>A0AA43RJ12_9ACTN</name>
<comment type="caution">
    <text evidence="7">The sequence shown here is derived from an EMBL/GenBank/DDBJ whole genome shotgun (WGS) entry which is preliminary data.</text>
</comment>